<feature type="transmembrane region" description="Helical" evidence="7">
    <location>
        <begin position="80"/>
        <end position="101"/>
    </location>
</feature>
<sequence length="576" mass="63730">MSRQSRYSSSLIEDYENDNIETVFENDNAETVYEIFDVTITGDSKNVKEKYKPITAMSREESELLWKIDIRAQNFPQIMILRFLLGTFEAGFFPGAVFYITKWYKNNEENFRISLFVSAATIAGAFSGLMSFSAFIIDGTLTCAVALFSFFLIPDSIETASWLTRRERKLATERLSHEPSHQCKDYTENHQILEAFKDWKIYMAMLLYFCILAPLYSFSFFISSIVNGLGFNPPIASDRAGVRGPYLVCCLLVSILGYVCLVTQSVSIPVKYLGACIVGIGLFPCVPTSITWLINNLAGETKCAIGDAMMIAAGNIGAGISTQFYKSLDAPDYKLGHSISLALLIVATIIVLIKFNLLSRANDKKLIEKYNRDIDDEEMTMKFGEKHPSFIAHLLVPGTDLSGTPVPGSRISGTPVPGTRISGTPVPGTHISGTPVPGTRTSGISVPGTHISGTHVHRTRIPDTPVPGTVKQVRQPHFIGQLKPTVILYGDIHPKGLEISQIAIRDQDKADCLIIMGTSLRIPGVKCLIKDFAKAIYKRKGYVIIVNTTNVVTKEWNGIIDYQIESTCDEWLNLLA</sequence>
<evidence type="ECO:0000256" key="3">
    <source>
        <dbReference type="ARBA" id="ARBA00022692"/>
    </source>
</evidence>
<proteinExistence type="predicted"/>
<keyword evidence="5 7" id="KW-0472">Membrane</keyword>
<organism evidence="8 9">
    <name type="scientific">Gigaspora margarita</name>
    <dbReference type="NCBI Taxonomy" id="4874"/>
    <lineage>
        <taxon>Eukaryota</taxon>
        <taxon>Fungi</taxon>
        <taxon>Fungi incertae sedis</taxon>
        <taxon>Mucoromycota</taxon>
        <taxon>Glomeromycotina</taxon>
        <taxon>Glomeromycetes</taxon>
        <taxon>Diversisporales</taxon>
        <taxon>Gigasporaceae</taxon>
        <taxon>Gigaspora</taxon>
    </lineage>
</organism>
<dbReference type="EMBL" id="CAJVQB010001944">
    <property type="protein sequence ID" value="CAG8556667.1"/>
    <property type="molecule type" value="Genomic_DNA"/>
</dbReference>
<feature type="transmembrane region" description="Helical" evidence="7">
    <location>
        <begin position="272"/>
        <end position="294"/>
    </location>
</feature>
<dbReference type="InterPro" id="IPR036259">
    <property type="entry name" value="MFS_trans_sf"/>
</dbReference>
<name>A0ABN7UDQ6_GIGMA</name>
<keyword evidence="9" id="KW-1185">Reference proteome</keyword>
<comment type="subcellular location">
    <subcellularLocation>
        <location evidence="1">Membrane</location>
        <topology evidence="1">Multi-pass membrane protein</topology>
    </subcellularLocation>
</comment>
<gene>
    <name evidence="8" type="ORF">GMARGA_LOCUS4818</name>
</gene>
<feature type="transmembrane region" description="Helical" evidence="7">
    <location>
        <begin position="113"/>
        <end position="130"/>
    </location>
</feature>
<dbReference type="PANTHER" id="PTHR43791">
    <property type="entry name" value="PERMEASE-RELATED"/>
    <property type="match status" value="1"/>
</dbReference>
<evidence type="ECO:0000256" key="6">
    <source>
        <dbReference type="SAM" id="MobiDB-lite"/>
    </source>
</evidence>
<comment type="caution">
    <text evidence="8">The sequence shown here is derived from an EMBL/GenBank/DDBJ whole genome shotgun (WGS) entry which is preliminary data.</text>
</comment>
<dbReference type="Pfam" id="PF07690">
    <property type="entry name" value="MFS_1"/>
    <property type="match status" value="1"/>
</dbReference>
<evidence type="ECO:0000313" key="8">
    <source>
        <dbReference type="EMBL" id="CAG8556667.1"/>
    </source>
</evidence>
<keyword evidence="4 7" id="KW-1133">Transmembrane helix</keyword>
<dbReference type="Gene3D" id="1.20.1250.20">
    <property type="entry name" value="MFS general substrate transporter like domains"/>
    <property type="match status" value="1"/>
</dbReference>
<feature type="transmembrane region" description="Helical" evidence="7">
    <location>
        <begin position="246"/>
        <end position="266"/>
    </location>
</feature>
<evidence type="ECO:0000256" key="4">
    <source>
        <dbReference type="ARBA" id="ARBA00022989"/>
    </source>
</evidence>
<feature type="transmembrane region" description="Helical" evidence="7">
    <location>
        <begin position="337"/>
        <end position="357"/>
    </location>
</feature>
<accession>A0ABN7UDQ6</accession>
<keyword evidence="2" id="KW-0813">Transport</keyword>
<keyword evidence="3 7" id="KW-0812">Transmembrane</keyword>
<evidence type="ECO:0000256" key="5">
    <source>
        <dbReference type="ARBA" id="ARBA00023136"/>
    </source>
</evidence>
<reference evidence="8 9" key="1">
    <citation type="submission" date="2021-06" db="EMBL/GenBank/DDBJ databases">
        <authorList>
            <person name="Kallberg Y."/>
            <person name="Tangrot J."/>
            <person name="Rosling A."/>
        </authorList>
    </citation>
    <scope>NUCLEOTIDE SEQUENCE [LARGE SCALE GENOMIC DNA]</scope>
    <source>
        <strain evidence="8 9">120-4 pot B 10/14</strain>
    </source>
</reference>
<evidence type="ECO:0000256" key="1">
    <source>
        <dbReference type="ARBA" id="ARBA00004141"/>
    </source>
</evidence>
<dbReference type="InterPro" id="IPR011701">
    <property type="entry name" value="MFS"/>
</dbReference>
<evidence type="ECO:0000256" key="7">
    <source>
        <dbReference type="SAM" id="Phobius"/>
    </source>
</evidence>
<evidence type="ECO:0000313" key="9">
    <source>
        <dbReference type="Proteomes" id="UP000789901"/>
    </source>
</evidence>
<feature type="region of interest" description="Disordered" evidence="6">
    <location>
        <begin position="410"/>
        <end position="470"/>
    </location>
</feature>
<dbReference type="SUPFAM" id="SSF103473">
    <property type="entry name" value="MFS general substrate transporter"/>
    <property type="match status" value="1"/>
</dbReference>
<dbReference type="Proteomes" id="UP000789901">
    <property type="component" value="Unassembled WGS sequence"/>
</dbReference>
<dbReference type="Gene3D" id="3.40.50.1220">
    <property type="entry name" value="TPP-binding domain"/>
    <property type="match status" value="1"/>
</dbReference>
<dbReference type="SUPFAM" id="SSF52467">
    <property type="entry name" value="DHS-like NAD/FAD-binding domain"/>
    <property type="match status" value="1"/>
</dbReference>
<dbReference type="PANTHER" id="PTHR43791:SF36">
    <property type="entry name" value="TRANSPORTER, PUTATIVE (AFU_ORTHOLOGUE AFUA_6G08340)-RELATED"/>
    <property type="match status" value="1"/>
</dbReference>
<feature type="transmembrane region" description="Helical" evidence="7">
    <location>
        <begin position="201"/>
        <end position="226"/>
    </location>
</feature>
<dbReference type="InterPro" id="IPR029035">
    <property type="entry name" value="DHS-like_NAD/FAD-binding_dom"/>
</dbReference>
<protein>
    <submittedName>
        <fullName evidence="8">1719_t:CDS:1</fullName>
    </submittedName>
</protein>
<evidence type="ECO:0000256" key="2">
    <source>
        <dbReference type="ARBA" id="ARBA00022448"/>
    </source>
</evidence>